<dbReference type="EMBL" id="SJPV01000003">
    <property type="protein sequence ID" value="TWU39315.1"/>
    <property type="molecule type" value="Genomic_DNA"/>
</dbReference>
<dbReference type="OrthoDB" id="260772at2"/>
<sequence length="178" mass="19813">MMQCPHLIDNQCRVATQMADCSVKPSAAACLDCQGCENPRAVNLVTIGMAIVHRKRRNRDTAALRNLLKNYLPGVKPPETHTLKITDFRPGPGTELKRMLAWFAQPNDSCQCETRAETMNDWSADGCRDNLDTIVGWLMEEAELRGLPHGSITRTAAKTLVSTAIRKFERKYPEGAEA</sequence>
<accession>A0A5C6DSQ2</accession>
<dbReference type="RefSeq" id="WP_146526063.1">
    <property type="nucleotide sequence ID" value="NZ_SJPV01000003.1"/>
</dbReference>
<organism evidence="1 2">
    <name type="scientific">Novipirellula artificiosorum</name>
    <dbReference type="NCBI Taxonomy" id="2528016"/>
    <lineage>
        <taxon>Bacteria</taxon>
        <taxon>Pseudomonadati</taxon>
        <taxon>Planctomycetota</taxon>
        <taxon>Planctomycetia</taxon>
        <taxon>Pirellulales</taxon>
        <taxon>Pirellulaceae</taxon>
        <taxon>Novipirellula</taxon>
    </lineage>
</organism>
<evidence type="ECO:0000313" key="1">
    <source>
        <dbReference type="EMBL" id="TWU39315.1"/>
    </source>
</evidence>
<evidence type="ECO:0000313" key="2">
    <source>
        <dbReference type="Proteomes" id="UP000319143"/>
    </source>
</evidence>
<protein>
    <submittedName>
        <fullName evidence="1">Uncharacterized protein</fullName>
    </submittedName>
</protein>
<keyword evidence="2" id="KW-1185">Reference proteome</keyword>
<name>A0A5C6DSQ2_9BACT</name>
<comment type="caution">
    <text evidence="1">The sequence shown here is derived from an EMBL/GenBank/DDBJ whole genome shotgun (WGS) entry which is preliminary data.</text>
</comment>
<gene>
    <name evidence="1" type="ORF">Poly41_21390</name>
</gene>
<proteinExistence type="predicted"/>
<dbReference type="Proteomes" id="UP000319143">
    <property type="component" value="Unassembled WGS sequence"/>
</dbReference>
<reference evidence="1 2" key="1">
    <citation type="submission" date="2019-02" db="EMBL/GenBank/DDBJ databases">
        <title>Deep-cultivation of Planctomycetes and their phenomic and genomic characterization uncovers novel biology.</title>
        <authorList>
            <person name="Wiegand S."/>
            <person name="Jogler M."/>
            <person name="Boedeker C."/>
            <person name="Pinto D."/>
            <person name="Vollmers J."/>
            <person name="Rivas-Marin E."/>
            <person name="Kohn T."/>
            <person name="Peeters S.H."/>
            <person name="Heuer A."/>
            <person name="Rast P."/>
            <person name="Oberbeckmann S."/>
            <person name="Bunk B."/>
            <person name="Jeske O."/>
            <person name="Meyerdierks A."/>
            <person name="Storesund J.E."/>
            <person name="Kallscheuer N."/>
            <person name="Luecker S."/>
            <person name="Lage O.M."/>
            <person name="Pohl T."/>
            <person name="Merkel B.J."/>
            <person name="Hornburger P."/>
            <person name="Mueller R.-W."/>
            <person name="Bruemmer F."/>
            <person name="Labrenz M."/>
            <person name="Spormann A.M."/>
            <person name="Op Den Camp H."/>
            <person name="Overmann J."/>
            <person name="Amann R."/>
            <person name="Jetten M.S.M."/>
            <person name="Mascher T."/>
            <person name="Medema M.H."/>
            <person name="Devos D.P."/>
            <person name="Kaster A.-K."/>
            <person name="Ovreas L."/>
            <person name="Rohde M."/>
            <person name="Galperin M.Y."/>
            <person name="Jogler C."/>
        </authorList>
    </citation>
    <scope>NUCLEOTIDE SEQUENCE [LARGE SCALE GENOMIC DNA]</scope>
    <source>
        <strain evidence="1 2">Poly41</strain>
    </source>
</reference>
<dbReference type="AlphaFoldDB" id="A0A5C6DSQ2"/>